<accession>A0A1Q6DVA9</accession>
<dbReference type="HAMAP" id="MF_01106">
    <property type="entry name" value="ArgJ"/>
    <property type="match status" value="1"/>
</dbReference>
<comment type="pathway">
    <text evidence="5">Amino-acid biosynthesis; L-arginine biosynthesis; L-ornithine and N-acetyl-L-glutamate from L-glutamate and N(2)-acetyl-L-ornithine (cyclic): step 1/1.</text>
</comment>
<keyword evidence="5" id="KW-0055">Arginine biosynthesis</keyword>
<dbReference type="InterPro" id="IPR016117">
    <property type="entry name" value="ArgJ-like_dom_sf"/>
</dbReference>
<dbReference type="SUPFAM" id="SSF56266">
    <property type="entry name" value="DmpA/ArgJ-like"/>
    <property type="match status" value="1"/>
</dbReference>
<dbReference type="InterPro" id="IPR002813">
    <property type="entry name" value="Arg_biosynth_ArgJ"/>
</dbReference>
<dbReference type="PANTHER" id="PTHR23100">
    <property type="entry name" value="ARGININE BIOSYNTHESIS BIFUNCTIONAL PROTEIN ARGJ"/>
    <property type="match status" value="1"/>
</dbReference>
<feature type="chain" id="PRO_5023258195" description="Arginine biosynthesis bifunctional protein ArgJ alpha chain" evidence="5">
    <location>
        <begin position="1"/>
        <end position="175"/>
    </location>
</feature>
<dbReference type="GO" id="GO:0006526">
    <property type="term" value="P:L-arginine biosynthetic process"/>
    <property type="evidence" value="ECO:0007669"/>
    <property type="project" value="UniProtKB-UniRule"/>
</dbReference>
<comment type="function">
    <text evidence="5">Catalyzes two activities which are involved in the cyclic version of arginine biosynthesis: the synthesis of N-acetylglutamate from glutamate and acetyl-CoA as the acetyl donor, and of ornithine by transacetylation between N(2)-acetylornithine and glutamate.</text>
</comment>
<feature type="site" description="Involved in the stabilization of negative charge on the oxyanion by the formation of the oxyanion hole" evidence="5">
    <location>
        <position position="104"/>
    </location>
</feature>
<dbReference type="NCBIfam" id="TIGR00120">
    <property type="entry name" value="ArgJ"/>
    <property type="match status" value="1"/>
</dbReference>
<dbReference type="EMBL" id="MSDW01000001">
    <property type="protein sequence ID" value="OKY78278.1"/>
    <property type="molecule type" value="Genomic_DNA"/>
</dbReference>
<proteinExistence type="inferred from homology"/>
<feature type="binding site" evidence="5">
    <location>
        <position position="379"/>
    </location>
    <ligand>
        <name>substrate</name>
    </ligand>
</feature>
<comment type="subcellular location">
    <subcellularLocation>
        <location evidence="5">Cytoplasm</location>
    </subcellularLocation>
</comment>
<organism evidence="6 7">
    <name type="scientific">Methanohalarchaeum thermophilum</name>
    <dbReference type="NCBI Taxonomy" id="1903181"/>
    <lineage>
        <taxon>Archaea</taxon>
        <taxon>Methanobacteriati</taxon>
        <taxon>Methanobacteriota</taxon>
        <taxon>Methanonatronarchaeia</taxon>
        <taxon>Methanonatronarchaeales</taxon>
        <taxon>Methanonatronarchaeaceae</taxon>
        <taxon>Candidatus Methanohalarchaeum</taxon>
    </lineage>
</organism>
<dbReference type="STRING" id="1903181.BTN85_0765"/>
<comment type="catalytic activity">
    <reaction evidence="5">
        <text>L-glutamate + acetyl-CoA = N-acetyl-L-glutamate + CoA + H(+)</text>
        <dbReference type="Rhea" id="RHEA:24292"/>
        <dbReference type="ChEBI" id="CHEBI:15378"/>
        <dbReference type="ChEBI" id="CHEBI:29985"/>
        <dbReference type="ChEBI" id="CHEBI:44337"/>
        <dbReference type="ChEBI" id="CHEBI:57287"/>
        <dbReference type="ChEBI" id="CHEBI:57288"/>
        <dbReference type="EC" id="2.3.1.1"/>
    </reaction>
</comment>
<evidence type="ECO:0000313" key="6">
    <source>
        <dbReference type="EMBL" id="OKY78278.1"/>
    </source>
</evidence>
<comment type="caution">
    <text evidence="5">Lacks conserved residue(s) required for the propagation of feature annotation.</text>
</comment>
<comment type="pathway">
    <text evidence="5">Amino-acid biosynthesis; L-arginine biosynthesis; N(2)-acetyl-L-ornithine from L-glutamate: step 1/4.</text>
</comment>
<dbReference type="GO" id="GO:0004358">
    <property type="term" value="F:L-glutamate N-acetyltransferase activity, acting on acetyl-L-ornithine as donor"/>
    <property type="evidence" value="ECO:0007669"/>
    <property type="project" value="UniProtKB-UniRule"/>
</dbReference>
<evidence type="ECO:0000256" key="5">
    <source>
        <dbReference type="HAMAP-Rule" id="MF_01106"/>
    </source>
</evidence>
<dbReference type="AlphaFoldDB" id="A0A1Q6DVA9"/>
<reference evidence="6" key="1">
    <citation type="submission" date="2016-12" db="EMBL/GenBank/DDBJ databases">
        <title>Discovery of methanogenic haloarchaea.</title>
        <authorList>
            <person name="Sorokin D.Y."/>
            <person name="Makarova K.S."/>
            <person name="Abbas B."/>
            <person name="Ferrer M."/>
            <person name="Golyshin P.N."/>
        </authorList>
    </citation>
    <scope>NUCLEOTIDE SEQUENCE [LARGE SCALE GENOMIC DNA]</scope>
    <source>
        <strain evidence="6">HMET1</strain>
    </source>
</reference>
<evidence type="ECO:0000313" key="7">
    <source>
        <dbReference type="Proteomes" id="UP000185744"/>
    </source>
</evidence>
<keyword evidence="5" id="KW-0963">Cytoplasm</keyword>
<dbReference type="GO" id="GO:0005737">
    <property type="term" value="C:cytoplasm"/>
    <property type="evidence" value="ECO:0007669"/>
    <property type="project" value="UniProtKB-SubCell"/>
</dbReference>
<dbReference type="InterPro" id="IPR042195">
    <property type="entry name" value="ArgJ_beta_C"/>
</dbReference>
<feature type="chain" id="PRO_5023258196" description="Arginine biosynthesis bifunctional protein ArgJ beta chain" evidence="5">
    <location>
        <begin position="176"/>
        <end position="383"/>
    </location>
</feature>
<protein>
    <recommendedName>
        <fullName evidence="5">Arginine biosynthesis bifunctional protein ArgJ</fullName>
    </recommendedName>
    <domain>
        <recommendedName>
            <fullName evidence="5">Glutamate N-acetyltransferase</fullName>
            <ecNumber evidence="5">2.3.1.35</ecNumber>
        </recommendedName>
        <alternativeName>
            <fullName evidence="5">Ornithine acetyltransferase</fullName>
            <shortName evidence="5">OATase</shortName>
        </alternativeName>
        <alternativeName>
            <fullName evidence="5">Ornithine transacetylase</fullName>
        </alternativeName>
    </domain>
    <domain>
        <recommendedName>
            <fullName evidence="5">Amino-acid acetyltransferase</fullName>
            <ecNumber evidence="5">2.3.1.1</ecNumber>
        </recommendedName>
        <alternativeName>
            <fullName evidence="5">N-acetylglutamate synthase</fullName>
            <shortName evidence="5">AGSase</shortName>
        </alternativeName>
    </domain>
    <component>
        <recommendedName>
            <fullName evidence="5">Arginine biosynthesis bifunctional protein ArgJ alpha chain</fullName>
        </recommendedName>
    </component>
    <component>
        <recommendedName>
            <fullName evidence="5">Arginine biosynthesis bifunctional protein ArgJ beta chain</fullName>
        </recommendedName>
    </component>
</protein>
<name>A0A1Q6DVA9_METT1</name>
<feature type="active site" description="Nucleophile" evidence="5">
    <location>
        <position position="176"/>
    </location>
</feature>
<dbReference type="Gene3D" id="3.60.70.12">
    <property type="entry name" value="L-amino peptidase D-ALA esterase/amidase"/>
    <property type="match status" value="1"/>
</dbReference>
<dbReference type="UniPathway" id="UPA00068">
    <property type="reaction ID" value="UER00106"/>
</dbReference>
<dbReference type="EC" id="2.3.1.1" evidence="5"/>
<evidence type="ECO:0000256" key="1">
    <source>
        <dbReference type="ARBA" id="ARBA00006774"/>
    </source>
</evidence>
<keyword evidence="5" id="KW-0511">Multifunctional enzyme</keyword>
<dbReference type="InParanoid" id="A0A1Q6DVA9"/>
<comment type="similarity">
    <text evidence="1 5">Belongs to the ArgJ family.</text>
</comment>
<feature type="site" description="Cleavage; by autolysis" evidence="5">
    <location>
        <begin position="175"/>
        <end position="176"/>
    </location>
</feature>
<dbReference type="PANTHER" id="PTHR23100:SF0">
    <property type="entry name" value="ARGININE BIOSYNTHESIS BIFUNCTIONAL PROTEIN ARGJ, MITOCHONDRIAL"/>
    <property type="match status" value="1"/>
</dbReference>
<comment type="subunit">
    <text evidence="5">Heterotetramer of two alpha and two beta chains.</text>
</comment>
<feature type="binding site" evidence="5">
    <location>
        <position position="258"/>
    </location>
    <ligand>
        <name>substrate</name>
    </ligand>
</feature>
<dbReference type="Gene3D" id="3.10.20.340">
    <property type="entry name" value="ArgJ beta chain, C-terminal domain"/>
    <property type="match status" value="1"/>
</dbReference>
<feature type="site" description="Involved in the stabilization of negative charge on the oxyanion by the formation of the oxyanion hole" evidence="5">
    <location>
        <position position="105"/>
    </location>
</feature>
<feature type="binding site" evidence="5">
    <location>
        <position position="176"/>
    </location>
    <ligand>
        <name>substrate</name>
    </ligand>
</feature>
<dbReference type="GO" id="GO:0006592">
    <property type="term" value="P:ornithine biosynthetic process"/>
    <property type="evidence" value="ECO:0007669"/>
    <property type="project" value="TreeGrafter"/>
</dbReference>
<evidence type="ECO:0000256" key="4">
    <source>
        <dbReference type="ARBA" id="ARBA00023315"/>
    </source>
</evidence>
<comment type="caution">
    <text evidence="6">The sequence shown here is derived from an EMBL/GenBank/DDBJ whole genome shotgun (WGS) entry which is preliminary data.</text>
</comment>
<keyword evidence="4 5" id="KW-0012">Acyltransferase</keyword>
<evidence type="ECO:0000256" key="3">
    <source>
        <dbReference type="ARBA" id="ARBA00022813"/>
    </source>
</evidence>
<dbReference type="Pfam" id="PF01960">
    <property type="entry name" value="ArgJ"/>
    <property type="match status" value="1"/>
</dbReference>
<sequence length="383" mass="41583">MVIKIKELDGGLTEVQGVKASGITKKGKGLAFIEGKGKITGVFTKNKVKAAPVRFTSSLLKNVDEIDNIILNSGCANAFTGEKGEKDVEWMSSLANGNTAICSTGAIGTYIDREWIQEGFKETKSSLTTDRKGSKKAAEAIKTTDTFCKEIAVEGSGYRIGAIAKGSGMIEPNMGTMLALIYTDLELGGQELDEFLKKSVRETFNLVVVDGETSTNDSALLVSTGKSNKTHEGLEDEFQENLTYVCRELAKMIAEDGEGSSKSITLKITKSKNREEARDAIKKILSSPLVKSAIYGSSPNLGRIIAALGRSKATFKEDEIEMYLDELKVIENGNIIADQEDIKEKFDKEDIKAKINLKAGNHSLEGWGCDLTPKYVEMNAGYI</sequence>
<dbReference type="EC" id="2.3.1.35" evidence="5"/>
<keyword evidence="7" id="KW-1185">Reference proteome</keyword>
<keyword evidence="2 5" id="KW-0808">Transferase</keyword>
<comment type="catalytic activity">
    <reaction evidence="5">
        <text>N(2)-acetyl-L-ornithine + L-glutamate = N-acetyl-L-glutamate + L-ornithine</text>
        <dbReference type="Rhea" id="RHEA:15349"/>
        <dbReference type="ChEBI" id="CHEBI:29985"/>
        <dbReference type="ChEBI" id="CHEBI:44337"/>
        <dbReference type="ChEBI" id="CHEBI:46911"/>
        <dbReference type="ChEBI" id="CHEBI:57805"/>
        <dbReference type="EC" id="2.3.1.35"/>
    </reaction>
</comment>
<feature type="binding site" evidence="5">
    <location>
        <position position="143"/>
    </location>
    <ligand>
        <name>substrate</name>
    </ligand>
</feature>
<dbReference type="NCBIfam" id="NF003802">
    <property type="entry name" value="PRK05388.1"/>
    <property type="match status" value="1"/>
</dbReference>
<dbReference type="Proteomes" id="UP000185744">
    <property type="component" value="Unassembled WGS sequence"/>
</dbReference>
<evidence type="ECO:0000256" key="2">
    <source>
        <dbReference type="ARBA" id="ARBA00022679"/>
    </source>
</evidence>
<keyword evidence="5" id="KW-0028">Amino-acid biosynthesis</keyword>
<dbReference type="FunCoup" id="A0A1Q6DVA9">
    <property type="interactions" value="160"/>
</dbReference>
<feature type="binding site" evidence="5">
    <location>
        <position position="165"/>
    </location>
    <ligand>
        <name>substrate</name>
    </ligand>
</feature>
<dbReference type="GO" id="GO:0004042">
    <property type="term" value="F:L-glutamate N-acetyltransferase activity"/>
    <property type="evidence" value="ECO:0007669"/>
    <property type="project" value="UniProtKB-UniRule"/>
</dbReference>
<keyword evidence="3 5" id="KW-0068">Autocatalytic cleavage</keyword>
<gene>
    <name evidence="5" type="primary">argJ</name>
    <name evidence="6" type="ORF">BTN85_0765</name>
</gene>